<dbReference type="Proteomes" id="UP000398619">
    <property type="component" value="Unassembled WGS sequence"/>
</dbReference>
<evidence type="ECO:0000313" key="1">
    <source>
        <dbReference type="EMBL" id="VUX17981.1"/>
    </source>
</evidence>
<dbReference type="AlphaFoldDB" id="A0A564UEX6"/>
<accession>A0A564UEX6</accession>
<dbReference type="NCBIfam" id="NF033850">
    <property type="entry name" value="LCxxNW"/>
    <property type="match status" value="1"/>
</dbReference>
<gene>
    <name evidence="1" type="ORF">DLSSTS7063_02455</name>
</gene>
<name>A0A564UEX6_9FIRM</name>
<evidence type="ECO:0000313" key="2">
    <source>
        <dbReference type="Proteomes" id="UP000398619"/>
    </source>
</evidence>
<dbReference type="RefSeq" id="WP_004074303.1">
    <property type="nucleotide sequence ID" value="NZ_CABHNM010000055.1"/>
</dbReference>
<dbReference type="EMBL" id="CABHNM010000055">
    <property type="protein sequence ID" value="VUX17981.1"/>
    <property type="molecule type" value="Genomic_DNA"/>
</dbReference>
<sequence>MNNYCAFSKDHHCIKWQDYVLARLELEECDELCHGNWIEIESLQRQVHFLKKLLEENGIVLPDDYYDL</sequence>
<protein>
    <submittedName>
        <fullName evidence="1">Uncharacterized protein</fullName>
    </submittedName>
</protein>
<organism evidence="1 2">
    <name type="scientific">Dorea longicatena</name>
    <dbReference type="NCBI Taxonomy" id="88431"/>
    <lineage>
        <taxon>Bacteria</taxon>
        <taxon>Bacillati</taxon>
        <taxon>Bacillota</taxon>
        <taxon>Clostridia</taxon>
        <taxon>Lachnospirales</taxon>
        <taxon>Lachnospiraceae</taxon>
        <taxon>Dorea</taxon>
    </lineage>
</organism>
<proteinExistence type="predicted"/>
<reference evidence="1 2" key="1">
    <citation type="submission" date="2019-07" db="EMBL/GenBank/DDBJ databases">
        <authorList>
            <person name="Hibberd C M."/>
            <person name="Gehrig L. J."/>
            <person name="Chang H.-W."/>
            <person name="Venkatesh S."/>
        </authorList>
    </citation>
    <scope>NUCLEOTIDE SEQUENCE [LARGE SCALE GENOMIC DNA]</scope>
    <source>
        <strain evidence="1">Dorea_longicatena_SSTS_Bg7063</strain>
    </source>
</reference>